<gene>
    <name evidence="1" type="ORF">AGLY_006432</name>
</gene>
<protein>
    <submittedName>
        <fullName evidence="1">Uncharacterized protein</fullName>
    </submittedName>
</protein>
<name>A0A6G0TRY2_APHGL</name>
<accession>A0A6G0TRY2</accession>
<dbReference type="AlphaFoldDB" id="A0A6G0TRY2"/>
<keyword evidence="2" id="KW-1185">Reference proteome</keyword>
<reference evidence="1 2" key="1">
    <citation type="submission" date="2019-08" db="EMBL/GenBank/DDBJ databases">
        <title>The genome of the soybean aphid Biotype 1, its phylome, world population structure and adaptation to the North American continent.</title>
        <authorList>
            <person name="Giordano R."/>
            <person name="Donthu R.K."/>
            <person name="Hernandez A.G."/>
            <person name="Wright C.L."/>
            <person name="Zimin A.V."/>
        </authorList>
    </citation>
    <scope>NUCLEOTIDE SEQUENCE [LARGE SCALE GENOMIC DNA]</scope>
    <source>
        <tissue evidence="1">Whole aphids</tissue>
    </source>
</reference>
<dbReference type="Proteomes" id="UP000475862">
    <property type="component" value="Unassembled WGS sequence"/>
</dbReference>
<evidence type="ECO:0000313" key="2">
    <source>
        <dbReference type="Proteomes" id="UP000475862"/>
    </source>
</evidence>
<dbReference type="EMBL" id="VYZN01000018">
    <property type="protein sequence ID" value="KAE9537409.1"/>
    <property type="molecule type" value="Genomic_DNA"/>
</dbReference>
<proteinExistence type="predicted"/>
<comment type="caution">
    <text evidence="1">The sequence shown here is derived from an EMBL/GenBank/DDBJ whole genome shotgun (WGS) entry which is preliminary data.</text>
</comment>
<sequence length="215" mass="24636">MHNQRRFKWKQPIPSFFHLASPDVGVKLVYQRQALYRDTGEYTSQQTYKAHNIRLLFGGDILLLLRIVGATQNDFKDAYLNKYLSRTHMVVYMVKLISGEHDYTVLSLYKMGKKIANALAREPIRILRYYCSVFGESLCIIDDGQVSSRGRTGPRLRRAVAGGAQTILPTVQRILRRYSPPTSNNIKTVNAFWCSEVDVRVTAVTLRSLRHIVLS</sequence>
<evidence type="ECO:0000313" key="1">
    <source>
        <dbReference type="EMBL" id="KAE9537409.1"/>
    </source>
</evidence>
<organism evidence="1 2">
    <name type="scientific">Aphis glycines</name>
    <name type="common">Soybean aphid</name>
    <dbReference type="NCBI Taxonomy" id="307491"/>
    <lineage>
        <taxon>Eukaryota</taxon>
        <taxon>Metazoa</taxon>
        <taxon>Ecdysozoa</taxon>
        <taxon>Arthropoda</taxon>
        <taxon>Hexapoda</taxon>
        <taxon>Insecta</taxon>
        <taxon>Pterygota</taxon>
        <taxon>Neoptera</taxon>
        <taxon>Paraneoptera</taxon>
        <taxon>Hemiptera</taxon>
        <taxon>Sternorrhyncha</taxon>
        <taxon>Aphidomorpha</taxon>
        <taxon>Aphidoidea</taxon>
        <taxon>Aphididae</taxon>
        <taxon>Aphidini</taxon>
        <taxon>Aphis</taxon>
        <taxon>Aphis</taxon>
    </lineage>
</organism>